<dbReference type="InterPro" id="IPR036724">
    <property type="entry name" value="Cobalamin-bd_sf"/>
</dbReference>
<dbReference type="SUPFAM" id="SSF52242">
    <property type="entry name" value="Cobalamin (vitamin B12)-binding domain"/>
    <property type="match status" value="1"/>
</dbReference>
<dbReference type="InterPro" id="IPR007197">
    <property type="entry name" value="rSAM"/>
</dbReference>
<dbReference type="GO" id="GO:0046872">
    <property type="term" value="F:metal ion binding"/>
    <property type="evidence" value="ECO:0007669"/>
    <property type="project" value="UniProtKB-KW"/>
</dbReference>
<dbReference type="AlphaFoldDB" id="A0A6M3XQ04"/>
<dbReference type="Gene3D" id="3.40.50.280">
    <property type="entry name" value="Cobalamin-binding domain"/>
    <property type="match status" value="1"/>
</dbReference>
<dbReference type="Pfam" id="PF02310">
    <property type="entry name" value="B12-binding"/>
    <property type="match status" value="1"/>
</dbReference>
<proteinExistence type="predicted"/>
<dbReference type="InterPro" id="IPR051198">
    <property type="entry name" value="BchE-like"/>
</dbReference>
<evidence type="ECO:0000256" key="5">
    <source>
        <dbReference type="ARBA" id="ARBA00022723"/>
    </source>
</evidence>
<comment type="cofactor">
    <cofactor evidence="1">
        <name>[4Fe-4S] cluster</name>
        <dbReference type="ChEBI" id="CHEBI:49883"/>
    </cofactor>
</comment>
<evidence type="ECO:0000256" key="1">
    <source>
        <dbReference type="ARBA" id="ARBA00001966"/>
    </source>
</evidence>
<feature type="domain" description="B12-binding" evidence="9">
    <location>
        <begin position="10"/>
        <end position="145"/>
    </location>
</feature>
<dbReference type="Pfam" id="PF04055">
    <property type="entry name" value="Radical_SAM"/>
    <property type="match status" value="1"/>
</dbReference>
<keyword evidence="5" id="KW-0479">Metal-binding</keyword>
<evidence type="ECO:0000256" key="6">
    <source>
        <dbReference type="ARBA" id="ARBA00023004"/>
    </source>
</evidence>
<dbReference type="PROSITE" id="PS51332">
    <property type="entry name" value="B12_BINDING"/>
    <property type="match status" value="1"/>
</dbReference>
<dbReference type="EMBL" id="MT144814">
    <property type="protein sequence ID" value="QJH99879.1"/>
    <property type="molecule type" value="Genomic_DNA"/>
</dbReference>
<evidence type="ECO:0000256" key="3">
    <source>
        <dbReference type="ARBA" id="ARBA00022679"/>
    </source>
</evidence>
<keyword evidence="8" id="KW-1133">Transmembrane helix</keyword>
<dbReference type="SFLD" id="SFLDS00029">
    <property type="entry name" value="Radical_SAM"/>
    <property type="match status" value="1"/>
</dbReference>
<dbReference type="SMART" id="SM00729">
    <property type="entry name" value="Elp3"/>
    <property type="match status" value="1"/>
</dbReference>
<dbReference type="CDD" id="cd02068">
    <property type="entry name" value="radical_SAM_B12_BD"/>
    <property type="match status" value="1"/>
</dbReference>
<dbReference type="InterPro" id="IPR006638">
    <property type="entry name" value="Elp3/MiaA/NifB-like_rSAM"/>
</dbReference>
<evidence type="ECO:0000256" key="8">
    <source>
        <dbReference type="SAM" id="Phobius"/>
    </source>
</evidence>
<keyword evidence="3" id="KW-0808">Transferase</keyword>
<dbReference type="InterPro" id="IPR034466">
    <property type="entry name" value="Methyltransferase_Class_B"/>
</dbReference>
<feature type="domain" description="Radical SAM core" evidence="10">
    <location>
        <begin position="175"/>
        <end position="397"/>
    </location>
</feature>
<dbReference type="InterPro" id="IPR058240">
    <property type="entry name" value="rSAM_sf"/>
</dbReference>
<dbReference type="PROSITE" id="PS51918">
    <property type="entry name" value="RADICAL_SAM"/>
    <property type="match status" value="1"/>
</dbReference>
<sequence length="448" mass="51378">MVSGGVMAVKTLLIYPYIKNAVPTVPIGLAYLAGMLLKHSYPVRIIDAIAEQMDDQELAGAIKDYSPDIIGISAMFSEYAKSYHDTAKLSKNALPGAKVVLGGSYASTDPELVLRDENVDCVVQGEGEMALLDIVRGSQARHIQAPYIKDLDTIPFPARELLPMAEYFKFRSPYVLRNPATSVITSRGCPRHCIYCSIHSVWGKYWRKRSVENVVDEIELLKDLYGIREINFNDDNISVDHLRMNEICDELIKRNLDIKWTMPNGIALWTLNEELIKKMRQAGCYRLTFGIETGNKRMQKYICKNIDLDYARQVIKWANDAGIWTISTNILGFPTETRQEINDTVDFAISSGVDFALFYNLTIFKGSVVEKLEPVKFSPDEIRQIQTEAYRQFIRSRLNVDLGRLVKKLYSFEMVLYFFRLVMMFISIGIRLIKFRQMKTSLMYKWKI</sequence>
<dbReference type="Gene3D" id="3.80.30.20">
    <property type="entry name" value="tm_1862 like domain"/>
    <property type="match status" value="1"/>
</dbReference>
<dbReference type="SUPFAM" id="SSF102114">
    <property type="entry name" value="Radical SAM enzymes"/>
    <property type="match status" value="1"/>
</dbReference>
<dbReference type="SFLD" id="SFLDG01082">
    <property type="entry name" value="B12-binding_domain_containing"/>
    <property type="match status" value="1"/>
</dbReference>
<dbReference type="SFLD" id="SFLDG01123">
    <property type="entry name" value="methyltransferase_(Class_B)"/>
    <property type="match status" value="1"/>
</dbReference>
<keyword evidence="8" id="KW-0472">Membrane</keyword>
<evidence type="ECO:0000259" key="9">
    <source>
        <dbReference type="PROSITE" id="PS51332"/>
    </source>
</evidence>
<keyword evidence="6" id="KW-0408">Iron</keyword>
<dbReference type="GO" id="GO:0005829">
    <property type="term" value="C:cytosol"/>
    <property type="evidence" value="ECO:0007669"/>
    <property type="project" value="TreeGrafter"/>
</dbReference>
<dbReference type="GO" id="GO:0031419">
    <property type="term" value="F:cobalamin binding"/>
    <property type="evidence" value="ECO:0007669"/>
    <property type="project" value="InterPro"/>
</dbReference>
<keyword evidence="2" id="KW-0489">Methyltransferase</keyword>
<protein>
    <submittedName>
        <fullName evidence="11">Putative radical SAM superfamily protein</fullName>
    </submittedName>
</protein>
<evidence type="ECO:0000313" key="11">
    <source>
        <dbReference type="EMBL" id="QJH99879.1"/>
    </source>
</evidence>
<dbReference type="PANTHER" id="PTHR43409">
    <property type="entry name" value="ANAEROBIC MAGNESIUM-PROTOPORPHYRIN IX MONOMETHYL ESTER CYCLASE-RELATED"/>
    <property type="match status" value="1"/>
</dbReference>
<dbReference type="CDD" id="cd01335">
    <property type="entry name" value="Radical_SAM"/>
    <property type="match status" value="1"/>
</dbReference>
<evidence type="ECO:0000259" key="10">
    <source>
        <dbReference type="PROSITE" id="PS51918"/>
    </source>
</evidence>
<evidence type="ECO:0000256" key="7">
    <source>
        <dbReference type="ARBA" id="ARBA00023014"/>
    </source>
</evidence>
<accession>A0A6M3XQ04</accession>
<keyword evidence="4" id="KW-0949">S-adenosyl-L-methionine</keyword>
<reference evidence="11" key="1">
    <citation type="submission" date="2020-03" db="EMBL/GenBank/DDBJ databases">
        <title>The deep terrestrial virosphere.</title>
        <authorList>
            <person name="Holmfeldt K."/>
            <person name="Nilsson E."/>
            <person name="Simone D."/>
            <person name="Lopez-Fernandez M."/>
            <person name="Wu X."/>
            <person name="de Brujin I."/>
            <person name="Lundin D."/>
            <person name="Andersson A."/>
            <person name="Bertilsson S."/>
            <person name="Dopson M."/>
        </authorList>
    </citation>
    <scope>NUCLEOTIDE SEQUENCE</scope>
    <source>
        <strain evidence="11">TM448B01725</strain>
    </source>
</reference>
<feature type="transmembrane region" description="Helical" evidence="8">
    <location>
        <begin position="414"/>
        <end position="433"/>
    </location>
</feature>
<evidence type="ECO:0000256" key="2">
    <source>
        <dbReference type="ARBA" id="ARBA00022603"/>
    </source>
</evidence>
<name>A0A6M3XQ04_9ZZZZ</name>
<dbReference type="InterPro" id="IPR006158">
    <property type="entry name" value="Cobalamin-bd"/>
</dbReference>
<dbReference type="GO" id="GO:0003824">
    <property type="term" value="F:catalytic activity"/>
    <property type="evidence" value="ECO:0007669"/>
    <property type="project" value="InterPro"/>
</dbReference>
<organism evidence="11">
    <name type="scientific">viral metagenome</name>
    <dbReference type="NCBI Taxonomy" id="1070528"/>
    <lineage>
        <taxon>unclassified sequences</taxon>
        <taxon>metagenomes</taxon>
        <taxon>organismal metagenomes</taxon>
    </lineage>
</organism>
<dbReference type="InterPro" id="IPR023404">
    <property type="entry name" value="rSAM_horseshoe"/>
</dbReference>
<keyword evidence="7" id="KW-0411">Iron-sulfur</keyword>
<evidence type="ECO:0000256" key="4">
    <source>
        <dbReference type="ARBA" id="ARBA00022691"/>
    </source>
</evidence>
<dbReference type="PANTHER" id="PTHR43409:SF7">
    <property type="entry name" value="BLL1977 PROTEIN"/>
    <property type="match status" value="1"/>
</dbReference>
<keyword evidence="8" id="KW-0812">Transmembrane</keyword>
<gene>
    <name evidence="11" type="ORF">TM448B01725_0013</name>
</gene>
<dbReference type="GO" id="GO:0051539">
    <property type="term" value="F:4 iron, 4 sulfur cluster binding"/>
    <property type="evidence" value="ECO:0007669"/>
    <property type="project" value="UniProtKB-KW"/>
</dbReference>